<evidence type="ECO:0008006" key="7">
    <source>
        <dbReference type="Google" id="ProtNLM"/>
    </source>
</evidence>
<dbReference type="Gene3D" id="2.60.110.10">
    <property type="entry name" value="Thaumatin"/>
    <property type="match status" value="2"/>
</dbReference>
<dbReference type="STRING" id="4536.A0A0E0JCR8"/>
<dbReference type="PROSITE" id="PS00316">
    <property type="entry name" value="THAUMATIN_1"/>
    <property type="match status" value="1"/>
</dbReference>
<dbReference type="FunFam" id="2.60.110.10:FF:000003">
    <property type="entry name" value="Thaumatin I"/>
    <property type="match status" value="1"/>
</dbReference>
<reference evidence="5" key="2">
    <citation type="submission" date="2018-04" db="EMBL/GenBank/DDBJ databases">
        <title>OnivRS2 (Oryza nivara Reference Sequence Version 2).</title>
        <authorList>
            <person name="Zhang J."/>
            <person name="Kudrna D."/>
            <person name="Lee S."/>
            <person name="Talag J."/>
            <person name="Rajasekar S."/>
            <person name="Welchert J."/>
            <person name="Hsing Y.-I."/>
            <person name="Wing R.A."/>
        </authorList>
    </citation>
    <scope>NUCLEOTIDE SEQUENCE [LARGE SCALE GENOMIC DNA]</scope>
    <source>
        <strain evidence="5">SL10</strain>
    </source>
</reference>
<dbReference type="InterPro" id="IPR017949">
    <property type="entry name" value="Thaumatin_CS"/>
</dbReference>
<dbReference type="AlphaFoldDB" id="A0A0E0JCR8"/>
<organism evidence="5">
    <name type="scientific">Oryza nivara</name>
    <name type="common">Indian wild rice</name>
    <name type="synonym">Oryza sativa f. spontanea</name>
    <dbReference type="NCBI Taxonomy" id="4536"/>
    <lineage>
        <taxon>Eukaryota</taxon>
        <taxon>Viridiplantae</taxon>
        <taxon>Streptophyta</taxon>
        <taxon>Embryophyta</taxon>
        <taxon>Tracheophyta</taxon>
        <taxon>Spermatophyta</taxon>
        <taxon>Magnoliopsida</taxon>
        <taxon>Liliopsida</taxon>
        <taxon>Poales</taxon>
        <taxon>Poaceae</taxon>
        <taxon>BOP clade</taxon>
        <taxon>Oryzoideae</taxon>
        <taxon>Oryzeae</taxon>
        <taxon>Oryzinae</taxon>
        <taxon>Oryza</taxon>
    </lineage>
</organism>
<dbReference type="eggNOG" id="ENOG502QV4N">
    <property type="taxonomic scope" value="Eukaryota"/>
</dbReference>
<keyword evidence="4" id="KW-1015">Disulfide bond</keyword>
<dbReference type="HOGENOM" id="CLU_043181_5_0_1"/>
<dbReference type="InterPro" id="IPR001938">
    <property type="entry name" value="Thaumatin"/>
</dbReference>
<protein>
    <recommendedName>
        <fullName evidence="7">Thaumatin-like protein</fullName>
    </recommendedName>
</protein>
<dbReference type="PRINTS" id="PR00347">
    <property type="entry name" value="THAUMATIN"/>
</dbReference>
<reference evidence="5" key="1">
    <citation type="submission" date="2015-04" db="UniProtKB">
        <authorList>
            <consortium name="EnsemblPlants"/>
        </authorList>
    </citation>
    <scope>IDENTIFICATION</scope>
    <source>
        <strain evidence="5">SL10</strain>
    </source>
</reference>
<comment type="similarity">
    <text evidence="1">Belongs to the thaumatin family.</text>
</comment>
<name>A0A0E0JCR8_ORYNI</name>
<keyword evidence="2" id="KW-0929">Antimicrobial</keyword>
<keyword evidence="6" id="KW-1185">Reference proteome</keyword>
<evidence type="ECO:0000256" key="1">
    <source>
        <dbReference type="ARBA" id="ARBA00010607"/>
    </source>
</evidence>
<dbReference type="SMART" id="SM00205">
    <property type="entry name" value="THN"/>
    <property type="match status" value="1"/>
</dbReference>
<dbReference type="InterPro" id="IPR037176">
    <property type="entry name" value="Osmotin/thaumatin-like_sf"/>
</dbReference>
<evidence type="ECO:0000256" key="4">
    <source>
        <dbReference type="ARBA" id="ARBA00023157"/>
    </source>
</evidence>
<sequence>MASAGGLALCLCPPPSHNNNGVLHLASTTCRHRSRVAAAARHRRRCRRRRGDHHHGERCSYTVWPGALPGGGVRLDPGQSWSISVAAGTPAARIWQRTGCSFDGAGRGRCSTGDCAGALSCTVSGEPPTTLAEYTLGRPGAGGDDFLDLSLIDGFNVPVSFQPTNGGGAGCSKGRGPRCGVDITARCLPKLRVPGGCASACGKFGGDVYCCRGKYEHVCPLTSYSMFFKGLCPDAYSYAKDDRTSTFTCPAGTNYRGLCPDAYSYAKDDRTSTFTCPAGTNYRVDFCPPTNGVGVTAGDEDDEIASA</sequence>
<proteinExistence type="inferred from homology"/>
<dbReference type="EnsemblPlants" id="ONIVA12G18580.1">
    <property type="protein sequence ID" value="ONIVA12G18580.1"/>
    <property type="gene ID" value="ONIVA12G18580"/>
</dbReference>
<keyword evidence="3" id="KW-0295">Fungicide</keyword>
<dbReference type="Pfam" id="PF00314">
    <property type="entry name" value="Thaumatin"/>
    <property type="match status" value="1"/>
</dbReference>
<dbReference type="OMA" id="GKYEHVC"/>
<dbReference type="GO" id="GO:0031640">
    <property type="term" value="P:killing of cells of another organism"/>
    <property type="evidence" value="ECO:0007669"/>
    <property type="project" value="UniProtKB-KW"/>
</dbReference>
<dbReference type="PROSITE" id="PS51367">
    <property type="entry name" value="THAUMATIN_2"/>
    <property type="match status" value="2"/>
</dbReference>
<dbReference type="SUPFAM" id="SSF49870">
    <property type="entry name" value="Osmotin, thaumatin-like protein"/>
    <property type="match status" value="2"/>
</dbReference>
<dbReference type="GO" id="GO:0050832">
    <property type="term" value="P:defense response to fungus"/>
    <property type="evidence" value="ECO:0007669"/>
    <property type="project" value="UniProtKB-KW"/>
</dbReference>
<evidence type="ECO:0000256" key="3">
    <source>
        <dbReference type="ARBA" id="ARBA00022577"/>
    </source>
</evidence>
<evidence type="ECO:0000313" key="6">
    <source>
        <dbReference type="Proteomes" id="UP000006591"/>
    </source>
</evidence>
<dbReference type="PANTHER" id="PTHR31048">
    <property type="entry name" value="OS03G0233200 PROTEIN"/>
    <property type="match status" value="1"/>
</dbReference>
<dbReference type="Proteomes" id="UP000006591">
    <property type="component" value="Chromosome 12"/>
</dbReference>
<dbReference type="Gramene" id="ONIVA12G18580.1">
    <property type="protein sequence ID" value="ONIVA12G18580.1"/>
    <property type="gene ID" value="ONIVA12G18580"/>
</dbReference>
<evidence type="ECO:0000256" key="2">
    <source>
        <dbReference type="ARBA" id="ARBA00022529"/>
    </source>
</evidence>
<evidence type="ECO:0000313" key="5">
    <source>
        <dbReference type="EnsemblPlants" id="ONIVA12G18580.1"/>
    </source>
</evidence>
<accession>A0A0E0JCR8</accession>